<evidence type="ECO:0000313" key="2">
    <source>
        <dbReference type="EMBL" id="PON60245.1"/>
    </source>
</evidence>
<sequence>MHVPQCADTKVTSSGHLPPNYRKQNSDISRVTIYCFSLLISHEPNQATSRFGALVMSGLKLELKRSLKEDKIDENWHCNGAGQQPRCQNTSKRGIGLASWRCNANKWCRIASPSSSLHFVLAPHH</sequence>
<dbReference type="EMBL" id="JXTB01000132">
    <property type="protein sequence ID" value="PON60245.1"/>
    <property type="molecule type" value="Genomic_DNA"/>
</dbReference>
<keyword evidence="3" id="KW-1185">Reference proteome</keyword>
<reference evidence="3" key="1">
    <citation type="submission" date="2016-06" db="EMBL/GenBank/DDBJ databases">
        <title>Parallel loss of symbiosis genes in relatives of nitrogen-fixing non-legume Parasponia.</title>
        <authorList>
            <person name="Van Velzen R."/>
            <person name="Holmer R."/>
            <person name="Bu F."/>
            <person name="Rutten L."/>
            <person name="Van Zeijl A."/>
            <person name="Liu W."/>
            <person name="Santuari L."/>
            <person name="Cao Q."/>
            <person name="Sharma T."/>
            <person name="Shen D."/>
            <person name="Roswanjaya Y."/>
            <person name="Wardhani T."/>
            <person name="Kalhor M.S."/>
            <person name="Jansen J."/>
            <person name="Van den Hoogen J."/>
            <person name="Gungor B."/>
            <person name="Hartog M."/>
            <person name="Hontelez J."/>
            <person name="Verver J."/>
            <person name="Yang W.-C."/>
            <person name="Schijlen E."/>
            <person name="Repin R."/>
            <person name="Schilthuizen M."/>
            <person name="Schranz E."/>
            <person name="Heidstra R."/>
            <person name="Miyata K."/>
            <person name="Fedorova E."/>
            <person name="Kohlen W."/>
            <person name="Bisseling T."/>
            <person name="Smit S."/>
            <person name="Geurts R."/>
        </authorList>
    </citation>
    <scope>NUCLEOTIDE SEQUENCE [LARGE SCALE GENOMIC DNA]</scope>
    <source>
        <strain evidence="3">cv. WU1-14</strain>
    </source>
</reference>
<evidence type="ECO:0000313" key="3">
    <source>
        <dbReference type="Proteomes" id="UP000237105"/>
    </source>
</evidence>
<accession>A0A2P5CGZ3</accession>
<dbReference type="AlphaFoldDB" id="A0A2P5CGZ3"/>
<organism evidence="2 3">
    <name type="scientific">Parasponia andersonii</name>
    <name type="common">Sponia andersonii</name>
    <dbReference type="NCBI Taxonomy" id="3476"/>
    <lineage>
        <taxon>Eukaryota</taxon>
        <taxon>Viridiplantae</taxon>
        <taxon>Streptophyta</taxon>
        <taxon>Embryophyta</taxon>
        <taxon>Tracheophyta</taxon>
        <taxon>Spermatophyta</taxon>
        <taxon>Magnoliopsida</taxon>
        <taxon>eudicotyledons</taxon>
        <taxon>Gunneridae</taxon>
        <taxon>Pentapetalae</taxon>
        <taxon>rosids</taxon>
        <taxon>fabids</taxon>
        <taxon>Rosales</taxon>
        <taxon>Cannabaceae</taxon>
        <taxon>Parasponia</taxon>
    </lineage>
</organism>
<dbReference type="Proteomes" id="UP000237105">
    <property type="component" value="Unassembled WGS sequence"/>
</dbReference>
<gene>
    <name evidence="2" type="ORF">PanWU01x14_154170</name>
</gene>
<protein>
    <submittedName>
        <fullName evidence="2">Uncharacterized protein</fullName>
    </submittedName>
</protein>
<comment type="caution">
    <text evidence="2">The sequence shown here is derived from an EMBL/GenBank/DDBJ whole genome shotgun (WGS) entry which is preliminary data.</text>
</comment>
<evidence type="ECO:0000256" key="1">
    <source>
        <dbReference type="SAM" id="MobiDB-lite"/>
    </source>
</evidence>
<name>A0A2P5CGZ3_PARAD</name>
<feature type="region of interest" description="Disordered" evidence="1">
    <location>
        <begin position="1"/>
        <end position="22"/>
    </location>
</feature>
<proteinExistence type="predicted"/>